<evidence type="ECO:0000313" key="2">
    <source>
        <dbReference type="Proteomes" id="UP000548119"/>
    </source>
</evidence>
<name>A0ABR6E2E8_9HYPH</name>
<dbReference type="EMBL" id="JACJIR010000002">
    <property type="protein sequence ID" value="MBA9082746.1"/>
    <property type="molecule type" value="Genomic_DNA"/>
</dbReference>
<accession>A0ABR6E2E8</accession>
<keyword evidence="2" id="KW-1185">Reference proteome</keyword>
<protein>
    <submittedName>
        <fullName evidence="1">Uncharacterized protein</fullName>
    </submittedName>
</protein>
<organism evidence="1 2">
    <name type="scientific">Bartonella chomelii</name>
    <dbReference type="NCBI Taxonomy" id="236402"/>
    <lineage>
        <taxon>Bacteria</taxon>
        <taxon>Pseudomonadati</taxon>
        <taxon>Pseudomonadota</taxon>
        <taxon>Alphaproteobacteria</taxon>
        <taxon>Hyphomicrobiales</taxon>
        <taxon>Bartonellaceae</taxon>
        <taxon>Bartonella</taxon>
    </lineage>
</organism>
<reference evidence="1 2" key="1">
    <citation type="submission" date="2020-08" db="EMBL/GenBank/DDBJ databases">
        <title>Genomic Encyclopedia of Type Strains, Phase IV (KMG-IV): sequencing the most valuable type-strain genomes for metagenomic binning, comparative biology and taxonomic classification.</title>
        <authorList>
            <person name="Goeker M."/>
        </authorList>
    </citation>
    <scope>NUCLEOTIDE SEQUENCE [LARGE SCALE GENOMIC DNA]</scope>
    <source>
        <strain evidence="1 2">DSM 21431</strain>
    </source>
</reference>
<comment type="caution">
    <text evidence="1">The sequence shown here is derived from an EMBL/GenBank/DDBJ whole genome shotgun (WGS) entry which is preliminary data.</text>
</comment>
<evidence type="ECO:0000313" key="1">
    <source>
        <dbReference type="EMBL" id="MBA9082746.1"/>
    </source>
</evidence>
<gene>
    <name evidence="1" type="ORF">GGR10_000587</name>
</gene>
<sequence>MESFKVVRGGSIGGGVLVRVGRSMKLALMEARLSCVGGRWGIII</sequence>
<dbReference type="RefSeq" id="WP_281371263.1">
    <property type="nucleotide sequence ID" value="NZ_CAWPNC010000002.1"/>
</dbReference>
<dbReference type="Proteomes" id="UP000548119">
    <property type="component" value="Unassembled WGS sequence"/>
</dbReference>
<proteinExistence type="predicted"/>